<evidence type="ECO:0000256" key="3">
    <source>
        <dbReference type="ARBA" id="ARBA00022448"/>
    </source>
</evidence>
<dbReference type="AlphaFoldDB" id="A0A418B109"/>
<comment type="caution">
    <text evidence="10">The sequence shown here is derived from an EMBL/GenBank/DDBJ whole genome shotgun (WGS) entry which is preliminary data.</text>
</comment>
<dbReference type="InterPro" id="IPR000620">
    <property type="entry name" value="EamA_dom"/>
</dbReference>
<protein>
    <recommendedName>
        <fullName evidence="9">EamA domain-containing protein</fullName>
    </recommendedName>
</protein>
<evidence type="ECO:0000256" key="2">
    <source>
        <dbReference type="ARBA" id="ARBA00007362"/>
    </source>
</evidence>
<organism evidence="10 11">
    <name type="scientific">Aphanomyces invadans</name>
    <dbReference type="NCBI Taxonomy" id="157072"/>
    <lineage>
        <taxon>Eukaryota</taxon>
        <taxon>Sar</taxon>
        <taxon>Stramenopiles</taxon>
        <taxon>Oomycota</taxon>
        <taxon>Saprolegniomycetes</taxon>
        <taxon>Saprolegniales</taxon>
        <taxon>Verrucalvaceae</taxon>
        <taxon>Aphanomyces</taxon>
    </lineage>
</organism>
<feature type="transmembrane region" description="Helical" evidence="8">
    <location>
        <begin position="100"/>
        <end position="121"/>
    </location>
</feature>
<comment type="similarity">
    <text evidence="2">Belongs to the EamA transporter family.</text>
</comment>
<reference evidence="10 11" key="1">
    <citation type="submission" date="2018-08" db="EMBL/GenBank/DDBJ databases">
        <title>Aphanomyces genome sequencing and annotation.</title>
        <authorList>
            <person name="Minardi D."/>
            <person name="Oidtmann B."/>
            <person name="Van Der Giezen M."/>
            <person name="Studholme D.J."/>
        </authorList>
    </citation>
    <scope>NUCLEOTIDE SEQUENCE [LARGE SCALE GENOMIC DNA]</scope>
    <source>
        <strain evidence="10 11">NJM0002</strain>
    </source>
</reference>
<feature type="domain" description="EamA" evidence="9">
    <location>
        <begin position="8"/>
        <end position="144"/>
    </location>
</feature>
<keyword evidence="4" id="KW-1003">Cell membrane</keyword>
<evidence type="ECO:0000256" key="4">
    <source>
        <dbReference type="ARBA" id="ARBA00022475"/>
    </source>
</evidence>
<dbReference type="Proteomes" id="UP000285060">
    <property type="component" value="Unassembled WGS sequence"/>
</dbReference>
<dbReference type="VEuPathDB" id="FungiDB:H310_13987"/>
<proteinExistence type="inferred from homology"/>
<dbReference type="SUPFAM" id="SSF103481">
    <property type="entry name" value="Multidrug resistance efflux transporter EmrE"/>
    <property type="match status" value="2"/>
</dbReference>
<dbReference type="InterPro" id="IPR004626">
    <property type="entry name" value="RarD"/>
</dbReference>
<feature type="transmembrane region" description="Helical" evidence="8">
    <location>
        <begin position="151"/>
        <end position="167"/>
    </location>
</feature>
<feature type="transmembrane region" description="Helical" evidence="8">
    <location>
        <begin position="264"/>
        <end position="286"/>
    </location>
</feature>
<feature type="transmembrane region" description="Helical" evidence="8">
    <location>
        <begin position="43"/>
        <end position="64"/>
    </location>
</feature>
<feature type="domain" description="EamA" evidence="9">
    <location>
        <begin position="153"/>
        <end position="280"/>
    </location>
</feature>
<dbReference type="EMBL" id="QUSY01000193">
    <property type="protein sequence ID" value="RHY31688.1"/>
    <property type="molecule type" value="Genomic_DNA"/>
</dbReference>
<evidence type="ECO:0000259" key="9">
    <source>
        <dbReference type="Pfam" id="PF00892"/>
    </source>
</evidence>
<accession>A0A418B109</accession>
<dbReference type="PANTHER" id="PTHR22911">
    <property type="entry name" value="ACYL-MALONYL CONDENSING ENZYME-RELATED"/>
    <property type="match status" value="1"/>
</dbReference>
<evidence type="ECO:0000313" key="11">
    <source>
        <dbReference type="Proteomes" id="UP000285060"/>
    </source>
</evidence>
<dbReference type="Pfam" id="PF00892">
    <property type="entry name" value="EamA"/>
    <property type="match status" value="2"/>
</dbReference>
<gene>
    <name evidence="10" type="ORF">DYB32_003317</name>
</gene>
<evidence type="ECO:0000256" key="8">
    <source>
        <dbReference type="SAM" id="Phobius"/>
    </source>
</evidence>
<keyword evidence="5 8" id="KW-0812">Transmembrane</keyword>
<evidence type="ECO:0000313" key="10">
    <source>
        <dbReference type="EMBL" id="RHY31688.1"/>
    </source>
</evidence>
<dbReference type="PANTHER" id="PTHR22911:SF137">
    <property type="entry name" value="SOLUTE CARRIER FAMILY 35 MEMBER G2-RELATED"/>
    <property type="match status" value="1"/>
</dbReference>
<keyword evidence="6 8" id="KW-1133">Transmembrane helix</keyword>
<feature type="transmembrane region" description="Helical" evidence="8">
    <location>
        <begin position="179"/>
        <end position="196"/>
    </location>
</feature>
<feature type="transmembrane region" description="Helical" evidence="8">
    <location>
        <begin position="128"/>
        <end position="145"/>
    </location>
</feature>
<keyword evidence="11" id="KW-1185">Reference proteome</keyword>
<feature type="transmembrane region" description="Helical" evidence="8">
    <location>
        <begin position="238"/>
        <end position="258"/>
    </location>
</feature>
<keyword evidence="3" id="KW-0813">Transport</keyword>
<evidence type="ECO:0000256" key="1">
    <source>
        <dbReference type="ARBA" id="ARBA00004651"/>
    </source>
</evidence>
<dbReference type="NCBIfam" id="TIGR00688">
    <property type="entry name" value="rarD"/>
    <property type="match status" value="1"/>
</dbReference>
<feature type="transmembrane region" description="Helical" evidence="8">
    <location>
        <begin position="208"/>
        <end position="226"/>
    </location>
</feature>
<comment type="subcellular location">
    <subcellularLocation>
        <location evidence="1">Cell membrane</location>
        <topology evidence="1">Multi-pass membrane protein</topology>
    </subcellularLocation>
</comment>
<dbReference type="GO" id="GO:0005886">
    <property type="term" value="C:plasma membrane"/>
    <property type="evidence" value="ECO:0007669"/>
    <property type="project" value="UniProtKB-SubCell"/>
</dbReference>
<feature type="transmembrane region" description="Helical" evidence="8">
    <location>
        <begin position="76"/>
        <end position="94"/>
    </location>
</feature>
<evidence type="ECO:0000256" key="6">
    <source>
        <dbReference type="ARBA" id="ARBA00022989"/>
    </source>
</evidence>
<evidence type="ECO:0000256" key="7">
    <source>
        <dbReference type="ARBA" id="ARBA00023136"/>
    </source>
</evidence>
<feature type="transmembrane region" description="Helical" evidence="8">
    <location>
        <begin position="7"/>
        <end position="27"/>
    </location>
</feature>
<name>A0A418B109_9STRA</name>
<keyword evidence="7 8" id="KW-0472">Membrane</keyword>
<dbReference type="InterPro" id="IPR037185">
    <property type="entry name" value="EmrE-like"/>
</dbReference>
<sequence length="324" mass="35761">MIKPNPRMGVVFCVATNLIWSVCPIYWKQLLHVPYLQLLCHRIVWALPTLLVYLTISGQIYVFASNVRIWKVVLRYAGSGILLGATLFLTVWAVNSGHIVEMSLAFFINPLMNVLLGVAFLREKLRRYQWVAVALATTGVLIIAISYGQVPWIALIIALIFGVYGLVKKIAPLDPVHGVTIELTLLSVPSMVYLATCDNVFAHNSATTDLLLVGAGIFPTAIPYVLFSASAQHISMTLLGILQYIQPIGHFFIGVFMYDEPFSTVKLIGFLIVWAALVVFTVEGVVRHRQNKSLPPLAPTEGMAHIEMLTPQSCPTSPNNETSV</sequence>
<evidence type="ECO:0000256" key="5">
    <source>
        <dbReference type="ARBA" id="ARBA00022692"/>
    </source>
</evidence>